<comment type="caution">
    <text evidence="1">The sequence shown here is derived from an EMBL/GenBank/DDBJ whole genome shotgun (WGS) entry which is preliminary data.</text>
</comment>
<reference evidence="1 2" key="1">
    <citation type="submission" date="2016-09" db="EMBL/GenBank/DDBJ databases">
        <title>The draft genome of Dichanthelium oligosanthes: A C3 panicoid grass species.</title>
        <authorList>
            <person name="Studer A.J."/>
            <person name="Schnable J.C."/>
            <person name="Brutnell T.P."/>
        </authorList>
    </citation>
    <scope>NUCLEOTIDE SEQUENCE [LARGE SCALE GENOMIC DNA]</scope>
    <source>
        <strain evidence="2">cv. Kellogg 1175</strain>
        <tissue evidence="1">Leaf</tissue>
    </source>
</reference>
<dbReference type="AlphaFoldDB" id="A0A1E5VY13"/>
<feature type="non-terminal residue" evidence="1">
    <location>
        <position position="1"/>
    </location>
</feature>
<evidence type="ECO:0000313" key="2">
    <source>
        <dbReference type="Proteomes" id="UP000095767"/>
    </source>
</evidence>
<accession>A0A1E5VY13</accession>
<sequence>LCACDALMHEPDDASSGAWIHCTFPAFGSSSTPHDTRPWGGIGFWHLRGEPGGSQETHPISRGQRSASQSYCCAPAKQVIEALGMRRVEVPCDMFVVTHDMAILPHCDARTYIELSSQFFIWIKIVGS</sequence>
<dbReference type="EMBL" id="LWDX02026470">
    <property type="protein sequence ID" value="OEL29998.1"/>
    <property type="molecule type" value="Genomic_DNA"/>
</dbReference>
<keyword evidence="2" id="KW-1185">Reference proteome</keyword>
<gene>
    <name evidence="1" type="ORF">BAE44_0008979</name>
</gene>
<proteinExistence type="predicted"/>
<dbReference type="OrthoDB" id="10457418at2759"/>
<evidence type="ECO:0000313" key="1">
    <source>
        <dbReference type="EMBL" id="OEL29998.1"/>
    </source>
</evidence>
<name>A0A1E5VY13_9POAL</name>
<dbReference type="Proteomes" id="UP000095767">
    <property type="component" value="Unassembled WGS sequence"/>
</dbReference>
<organism evidence="1 2">
    <name type="scientific">Dichanthelium oligosanthes</name>
    <dbReference type="NCBI Taxonomy" id="888268"/>
    <lineage>
        <taxon>Eukaryota</taxon>
        <taxon>Viridiplantae</taxon>
        <taxon>Streptophyta</taxon>
        <taxon>Embryophyta</taxon>
        <taxon>Tracheophyta</taxon>
        <taxon>Spermatophyta</taxon>
        <taxon>Magnoliopsida</taxon>
        <taxon>Liliopsida</taxon>
        <taxon>Poales</taxon>
        <taxon>Poaceae</taxon>
        <taxon>PACMAD clade</taxon>
        <taxon>Panicoideae</taxon>
        <taxon>Panicodae</taxon>
        <taxon>Paniceae</taxon>
        <taxon>Dichantheliinae</taxon>
        <taxon>Dichanthelium</taxon>
    </lineage>
</organism>
<protein>
    <submittedName>
        <fullName evidence="1">Uncharacterized protein</fullName>
    </submittedName>
</protein>